<dbReference type="Pfam" id="PF04069">
    <property type="entry name" value="OpuAC"/>
    <property type="match status" value="1"/>
</dbReference>
<feature type="domain" description="ABC-type glycine betaine transport system substrate-binding" evidence="2">
    <location>
        <begin position="41"/>
        <end position="311"/>
    </location>
</feature>
<organism evidence="3 4">
    <name type="scientific">Pseudonocardia aurantiaca</name>
    <dbReference type="NCBI Taxonomy" id="75290"/>
    <lineage>
        <taxon>Bacteria</taxon>
        <taxon>Bacillati</taxon>
        <taxon>Actinomycetota</taxon>
        <taxon>Actinomycetes</taxon>
        <taxon>Pseudonocardiales</taxon>
        <taxon>Pseudonocardiaceae</taxon>
        <taxon>Pseudonocardia</taxon>
    </lineage>
</organism>
<dbReference type="RefSeq" id="WP_343985948.1">
    <property type="nucleotide sequence ID" value="NZ_BAAAJG010000027.1"/>
</dbReference>
<comment type="caution">
    <text evidence="3">The sequence shown here is derived from an EMBL/GenBank/DDBJ whole genome shotgun (WGS) entry which is preliminary data.</text>
</comment>
<sequence>MFRRLVVLGVAAAAATGLSACGSGPDPGATPDAAQPLAGTTLTIGSKDFTESILLSQMAMQMLEANGATVNDKTNIAGSVTTRNALTGGDIDLYWEYTGTAWVSYLQQTAVVNDPTQLFDQVKQQDASTNKIAWFNRAPLDNTYAFAIRRSEAEKLGVTKLSEVAALAKTNPAAATFCIESEFSTRDDGWPGLTAAYGINVPPANVKMLDTGVIYTQTAQGDTCNFGEVFTTDGRIKALDLVVLQDDLKFFPIYNAAVTTRDTTLAEHPEIESILAPVAAALDTATMQQLNSRVDTDGEDPADVAQAWLTEKGFLSS</sequence>
<feature type="signal peptide" evidence="1">
    <location>
        <begin position="1"/>
        <end position="20"/>
    </location>
</feature>
<feature type="chain" id="PRO_5047423011" evidence="1">
    <location>
        <begin position="21"/>
        <end position="317"/>
    </location>
</feature>
<gene>
    <name evidence="3" type="ORF">ACFSCY_25730</name>
</gene>
<evidence type="ECO:0000259" key="2">
    <source>
        <dbReference type="Pfam" id="PF04069"/>
    </source>
</evidence>
<dbReference type="Proteomes" id="UP001597145">
    <property type="component" value="Unassembled WGS sequence"/>
</dbReference>
<dbReference type="EMBL" id="JBHUCP010000020">
    <property type="protein sequence ID" value="MFD1532829.1"/>
    <property type="molecule type" value="Genomic_DNA"/>
</dbReference>
<proteinExistence type="predicted"/>
<dbReference type="Gene3D" id="3.40.190.120">
    <property type="entry name" value="Osmoprotection protein (prox), domain 2"/>
    <property type="match status" value="1"/>
</dbReference>
<dbReference type="SUPFAM" id="SSF53850">
    <property type="entry name" value="Periplasmic binding protein-like II"/>
    <property type="match status" value="1"/>
</dbReference>
<reference evidence="4" key="1">
    <citation type="journal article" date="2019" name="Int. J. Syst. Evol. Microbiol.">
        <title>The Global Catalogue of Microorganisms (GCM) 10K type strain sequencing project: providing services to taxonomists for standard genome sequencing and annotation.</title>
        <authorList>
            <consortium name="The Broad Institute Genomics Platform"/>
            <consortium name="The Broad Institute Genome Sequencing Center for Infectious Disease"/>
            <person name="Wu L."/>
            <person name="Ma J."/>
        </authorList>
    </citation>
    <scope>NUCLEOTIDE SEQUENCE [LARGE SCALE GENOMIC DNA]</scope>
    <source>
        <strain evidence="4">JCM 12165</strain>
    </source>
</reference>
<accession>A0ABW4FS62</accession>
<dbReference type="Gene3D" id="3.40.190.10">
    <property type="entry name" value="Periplasmic binding protein-like II"/>
    <property type="match status" value="1"/>
</dbReference>
<keyword evidence="1" id="KW-0732">Signal</keyword>
<evidence type="ECO:0000313" key="3">
    <source>
        <dbReference type="EMBL" id="MFD1532829.1"/>
    </source>
</evidence>
<protein>
    <submittedName>
        <fullName evidence="3">Glycine betaine ABC transporter substrate-binding protein</fullName>
    </submittedName>
</protein>
<evidence type="ECO:0000313" key="4">
    <source>
        <dbReference type="Proteomes" id="UP001597145"/>
    </source>
</evidence>
<dbReference type="InterPro" id="IPR007210">
    <property type="entry name" value="ABC_Gly_betaine_transp_sub-bd"/>
</dbReference>
<keyword evidence="4" id="KW-1185">Reference proteome</keyword>
<name>A0ABW4FS62_9PSEU</name>
<evidence type="ECO:0000256" key="1">
    <source>
        <dbReference type="SAM" id="SignalP"/>
    </source>
</evidence>
<dbReference type="CDD" id="cd13611">
    <property type="entry name" value="PBP2_YehZ"/>
    <property type="match status" value="1"/>
</dbReference>
<dbReference type="PROSITE" id="PS51257">
    <property type="entry name" value="PROKAR_LIPOPROTEIN"/>
    <property type="match status" value="1"/>
</dbReference>